<comment type="subcellular location">
    <subcellularLocation>
        <location evidence="1">Membrane</location>
    </subcellularLocation>
</comment>
<dbReference type="GO" id="GO:0032366">
    <property type="term" value="P:intracellular sterol transport"/>
    <property type="evidence" value="ECO:0007669"/>
    <property type="project" value="TreeGrafter"/>
</dbReference>
<dbReference type="Proteomes" id="UP000663850">
    <property type="component" value="Unassembled WGS sequence"/>
</dbReference>
<dbReference type="GO" id="GO:0032541">
    <property type="term" value="C:cortical endoplasmic reticulum"/>
    <property type="evidence" value="ECO:0007669"/>
    <property type="project" value="TreeGrafter"/>
</dbReference>
<gene>
    <name evidence="6" type="ORF">RDB_LOCUS15734</name>
</gene>
<evidence type="ECO:0000259" key="5">
    <source>
        <dbReference type="PROSITE" id="PS51778"/>
    </source>
</evidence>
<dbReference type="InterPro" id="IPR051482">
    <property type="entry name" value="Cholesterol_transport"/>
</dbReference>
<evidence type="ECO:0000256" key="4">
    <source>
        <dbReference type="SAM" id="SignalP"/>
    </source>
</evidence>
<dbReference type="AlphaFoldDB" id="A0A8H2XLD4"/>
<dbReference type="PANTHER" id="PTHR23319:SF4">
    <property type="entry name" value="GRAM DOMAIN CONTAINING 1B, ISOFORM E"/>
    <property type="match status" value="1"/>
</dbReference>
<proteinExistence type="predicted"/>
<feature type="chain" id="PRO_5034431041" description="VASt domain-containing protein" evidence="4">
    <location>
        <begin position="21"/>
        <end position="344"/>
    </location>
</feature>
<keyword evidence="4" id="KW-0732">Signal</keyword>
<keyword evidence="2" id="KW-0472">Membrane</keyword>
<evidence type="ECO:0000313" key="7">
    <source>
        <dbReference type="Proteomes" id="UP000663850"/>
    </source>
</evidence>
<feature type="signal peptide" evidence="4">
    <location>
        <begin position="1"/>
        <end position="20"/>
    </location>
</feature>
<organism evidence="6 7">
    <name type="scientific">Rhizoctonia solani</name>
    <dbReference type="NCBI Taxonomy" id="456999"/>
    <lineage>
        <taxon>Eukaryota</taxon>
        <taxon>Fungi</taxon>
        <taxon>Dikarya</taxon>
        <taxon>Basidiomycota</taxon>
        <taxon>Agaricomycotina</taxon>
        <taxon>Agaricomycetes</taxon>
        <taxon>Cantharellales</taxon>
        <taxon>Ceratobasidiaceae</taxon>
        <taxon>Rhizoctonia</taxon>
    </lineage>
</organism>
<name>A0A8H2XLD4_9AGAM</name>
<evidence type="ECO:0000256" key="1">
    <source>
        <dbReference type="ARBA" id="ARBA00004370"/>
    </source>
</evidence>
<feature type="coiled-coil region" evidence="3">
    <location>
        <begin position="302"/>
        <end position="343"/>
    </location>
</feature>
<sequence>MELPRLLLHLLFIYFSLVNAKWVYQPDAREHSASEEYLHQPCLGGNDGASQYFPNVIIDTVLPTSPDGVLDAMYTHREPVMDFWKRGQGFADFQTTGWFPQDPAYPNSRLRTRSTSFTKEVPDDLPLNHGLVGKRAKIEVIDTITHSEDGPSGTAILSTVRAPNLINGHAFSVRTRTCLVPEGASGTRLLITGVVRWNQKVNHGEMIEGFAFDTLRKYYKDLSNFTRREMSAYKEDHALFDEEPATRFSYADRDASANYDAYRKQPAGQREQLAAQREQTRYAAYKPRLVVPIQGPDSPVACEDLRTQIHQLAQNLRRVEMRVIDNENQIAGLEAQLREAKRVY</sequence>
<dbReference type="PROSITE" id="PS51778">
    <property type="entry name" value="VAST"/>
    <property type="match status" value="1"/>
</dbReference>
<dbReference type="InterPro" id="IPR031968">
    <property type="entry name" value="VASt"/>
</dbReference>
<evidence type="ECO:0000313" key="6">
    <source>
        <dbReference type="EMBL" id="CAE6427056.1"/>
    </source>
</evidence>
<accession>A0A8H2XLD4</accession>
<dbReference type="PANTHER" id="PTHR23319">
    <property type="entry name" value="GRAM DOMAIN CONTAINING 1B, ISOFORM E"/>
    <property type="match status" value="1"/>
</dbReference>
<dbReference type="GO" id="GO:0005886">
    <property type="term" value="C:plasma membrane"/>
    <property type="evidence" value="ECO:0007669"/>
    <property type="project" value="TreeGrafter"/>
</dbReference>
<feature type="domain" description="VASt" evidence="5">
    <location>
        <begin position="53"/>
        <end position="234"/>
    </location>
</feature>
<dbReference type="GO" id="GO:0120015">
    <property type="term" value="F:sterol transfer activity"/>
    <property type="evidence" value="ECO:0007669"/>
    <property type="project" value="TreeGrafter"/>
</dbReference>
<dbReference type="GO" id="GO:0005789">
    <property type="term" value="C:endoplasmic reticulum membrane"/>
    <property type="evidence" value="ECO:0007669"/>
    <property type="project" value="TreeGrafter"/>
</dbReference>
<dbReference type="Pfam" id="PF16016">
    <property type="entry name" value="VASt"/>
    <property type="match status" value="1"/>
</dbReference>
<dbReference type="GO" id="GO:0140268">
    <property type="term" value="C:endoplasmic reticulum-plasma membrane contact site"/>
    <property type="evidence" value="ECO:0007669"/>
    <property type="project" value="TreeGrafter"/>
</dbReference>
<evidence type="ECO:0000256" key="3">
    <source>
        <dbReference type="SAM" id="Coils"/>
    </source>
</evidence>
<dbReference type="EMBL" id="CAJMWZ010000860">
    <property type="protein sequence ID" value="CAE6427056.1"/>
    <property type="molecule type" value="Genomic_DNA"/>
</dbReference>
<protein>
    <recommendedName>
        <fullName evidence="5">VASt domain-containing protein</fullName>
    </recommendedName>
</protein>
<comment type="caution">
    <text evidence="6">The sequence shown here is derived from an EMBL/GenBank/DDBJ whole genome shotgun (WGS) entry which is preliminary data.</text>
</comment>
<keyword evidence="3" id="KW-0175">Coiled coil</keyword>
<dbReference type="GO" id="GO:0032934">
    <property type="term" value="F:sterol binding"/>
    <property type="evidence" value="ECO:0007669"/>
    <property type="project" value="TreeGrafter"/>
</dbReference>
<evidence type="ECO:0000256" key="2">
    <source>
        <dbReference type="ARBA" id="ARBA00023136"/>
    </source>
</evidence>
<reference evidence="6" key="1">
    <citation type="submission" date="2021-01" db="EMBL/GenBank/DDBJ databases">
        <authorList>
            <person name="Kaushik A."/>
        </authorList>
    </citation>
    <scope>NUCLEOTIDE SEQUENCE</scope>
    <source>
        <strain evidence="6">Type strain: AG8-Rh-89/</strain>
    </source>
</reference>
<dbReference type="GO" id="GO:0005739">
    <property type="term" value="C:mitochondrion"/>
    <property type="evidence" value="ECO:0007669"/>
    <property type="project" value="TreeGrafter"/>
</dbReference>